<dbReference type="AlphaFoldDB" id="A0A0E9QWP1"/>
<dbReference type="EMBL" id="GBXM01087221">
    <property type="protein sequence ID" value="JAH21356.1"/>
    <property type="molecule type" value="Transcribed_RNA"/>
</dbReference>
<reference evidence="1" key="2">
    <citation type="journal article" date="2015" name="Fish Shellfish Immunol.">
        <title>Early steps in the European eel (Anguilla anguilla)-Vibrio vulnificus interaction in the gills: Role of the RtxA13 toxin.</title>
        <authorList>
            <person name="Callol A."/>
            <person name="Pajuelo D."/>
            <person name="Ebbesson L."/>
            <person name="Teles M."/>
            <person name="MacKenzie S."/>
            <person name="Amaro C."/>
        </authorList>
    </citation>
    <scope>NUCLEOTIDE SEQUENCE</scope>
</reference>
<proteinExistence type="predicted"/>
<name>A0A0E9QWP1_ANGAN</name>
<accession>A0A0E9QWP1</accession>
<reference evidence="1" key="1">
    <citation type="submission" date="2014-11" db="EMBL/GenBank/DDBJ databases">
        <authorList>
            <person name="Amaro Gonzalez C."/>
        </authorList>
    </citation>
    <scope>NUCLEOTIDE SEQUENCE</scope>
</reference>
<organism evidence="1">
    <name type="scientific">Anguilla anguilla</name>
    <name type="common">European freshwater eel</name>
    <name type="synonym">Muraena anguilla</name>
    <dbReference type="NCBI Taxonomy" id="7936"/>
    <lineage>
        <taxon>Eukaryota</taxon>
        <taxon>Metazoa</taxon>
        <taxon>Chordata</taxon>
        <taxon>Craniata</taxon>
        <taxon>Vertebrata</taxon>
        <taxon>Euteleostomi</taxon>
        <taxon>Actinopterygii</taxon>
        <taxon>Neopterygii</taxon>
        <taxon>Teleostei</taxon>
        <taxon>Anguilliformes</taxon>
        <taxon>Anguillidae</taxon>
        <taxon>Anguilla</taxon>
    </lineage>
</organism>
<evidence type="ECO:0000313" key="1">
    <source>
        <dbReference type="EMBL" id="JAH21356.1"/>
    </source>
</evidence>
<protein>
    <submittedName>
        <fullName evidence="1">Uncharacterized protein</fullName>
    </submittedName>
</protein>
<sequence>MVSFKGKENMYPVWTHVWDWPDYIIFCEKCLNVWGNCDCLFLS</sequence>